<dbReference type="KEGG" id="eus:EUTSA_v10013658mg"/>
<dbReference type="PROSITE" id="PS50181">
    <property type="entry name" value="FBOX"/>
    <property type="match status" value="1"/>
</dbReference>
<sequence>MILSHQRSNTPNKKYSEMEKSQRCNKDTNTNIGFCLLPSELIQNILFHLCIPEIIRMKLLNKFVLTTISDQSFIRQLNDGSQRDTWIFVYTRRWRRDNGVLHGFSDRSVRWFKIPVAEILTGEIFPGEDLYLLTASGNFLLFASNTHSGIIAVDLVDKSVRRISSCPLGPRGTSSWRRSGMKLVPDPSDPGHFRFMFAEMVNNRPVLFTYHSNTNTWHTKEAENPNNLGFKKNSSSNVFLSLSNRPHESIVMCVDDESMTNRFPAILRPRINQDAIKECPSSVGFSRNDLESQLLHIHGDEYKVVIRLDKIELSKMKKMKSLEVWEISSNGEKWELVSRAPSEVISNKPCGVMMGCLERRLGVIRVALMTNHEGLWNIIWLDYDKVRDKWEWVPLSHCRFLQGSNMAGISFSSGLTFSL</sequence>
<feature type="domain" description="F-box" evidence="2">
    <location>
        <begin position="31"/>
        <end position="77"/>
    </location>
</feature>
<dbReference type="EMBL" id="KI517464">
    <property type="protein sequence ID" value="ESQ42016.1"/>
    <property type="molecule type" value="Genomic_DNA"/>
</dbReference>
<feature type="region of interest" description="Disordered" evidence="1">
    <location>
        <begin position="1"/>
        <end position="22"/>
    </location>
</feature>
<dbReference type="InterPro" id="IPR050796">
    <property type="entry name" value="SCF_F-box_component"/>
</dbReference>
<feature type="compositionally biased region" description="Polar residues" evidence="1">
    <location>
        <begin position="1"/>
        <end position="13"/>
    </location>
</feature>
<evidence type="ECO:0000259" key="2">
    <source>
        <dbReference type="PROSITE" id="PS50181"/>
    </source>
</evidence>
<protein>
    <recommendedName>
        <fullName evidence="2">F-box domain-containing protein</fullName>
    </recommendedName>
</protein>
<dbReference type="PANTHER" id="PTHR31672">
    <property type="entry name" value="BNACNNG10540D PROTEIN"/>
    <property type="match status" value="1"/>
</dbReference>
<reference evidence="3 4" key="1">
    <citation type="journal article" date="2013" name="Front. Plant Sci.">
        <title>The Reference Genome of the Halophytic Plant Eutrema salsugineum.</title>
        <authorList>
            <person name="Yang R."/>
            <person name="Jarvis D.E."/>
            <person name="Chen H."/>
            <person name="Beilstein M.A."/>
            <person name="Grimwood J."/>
            <person name="Jenkins J."/>
            <person name="Shu S."/>
            <person name="Prochnik S."/>
            <person name="Xin M."/>
            <person name="Ma C."/>
            <person name="Schmutz J."/>
            <person name="Wing R.A."/>
            <person name="Mitchell-Olds T."/>
            <person name="Schumaker K.S."/>
            <person name="Wang X."/>
        </authorList>
    </citation>
    <scope>NUCLEOTIDE SEQUENCE [LARGE SCALE GENOMIC DNA]</scope>
</reference>
<organism evidence="3 4">
    <name type="scientific">Eutrema salsugineum</name>
    <name type="common">Saltwater cress</name>
    <name type="synonym">Sisymbrium salsugineum</name>
    <dbReference type="NCBI Taxonomy" id="72664"/>
    <lineage>
        <taxon>Eukaryota</taxon>
        <taxon>Viridiplantae</taxon>
        <taxon>Streptophyta</taxon>
        <taxon>Embryophyta</taxon>
        <taxon>Tracheophyta</taxon>
        <taxon>Spermatophyta</taxon>
        <taxon>Magnoliopsida</taxon>
        <taxon>eudicotyledons</taxon>
        <taxon>Gunneridae</taxon>
        <taxon>Pentapetalae</taxon>
        <taxon>rosids</taxon>
        <taxon>malvids</taxon>
        <taxon>Brassicales</taxon>
        <taxon>Brassicaceae</taxon>
        <taxon>Eutremeae</taxon>
        <taxon>Eutrema</taxon>
    </lineage>
</organism>
<dbReference type="PANTHER" id="PTHR31672:SF2">
    <property type="entry name" value="F-BOX DOMAIN-CONTAINING PROTEIN"/>
    <property type="match status" value="1"/>
</dbReference>
<evidence type="ECO:0000313" key="4">
    <source>
        <dbReference type="Proteomes" id="UP000030689"/>
    </source>
</evidence>
<dbReference type="OrthoDB" id="661089at2759"/>
<dbReference type="AlphaFoldDB" id="V4N8K4"/>
<gene>
    <name evidence="3" type="ORF">EUTSA_v10013658mg</name>
</gene>
<evidence type="ECO:0000313" key="3">
    <source>
        <dbReference type="EMBL" id="ESQ42016.1"/>
    </source>
</evidence>
<accession>V4N8K4</accession>
<dbReference type="STRING" id="72664.V4N8K4"/>
<dbReference type="InterPro" id="IPR001810">
    <property type="entry name" value="F-box_dom"/>
</dbReference>
<dbReference type="eggNOG" id="ENOG502QYR9">
    <property type="taxonomic scope" value="Eukaryota"/>
</dbReference>
<proteinExistence type="predicted"/>
<dbReference type="Gramene" id="ESQ42016">
    <property type="protein sequence ID" value="ESQ42016"/>
    <property type="gene ID" value="EUTSA_v10013658mg"/>
</dbReference>
<name>V4N8K4_EUTSA</name>
<dbReference type="Proteomes" id="UP000030689">
    <property type="component" value="Unassembled WGS sequence"/>
</dbReference>
<evidence type="ECO:0000256" key="1">
    <source>
        <dbReference type="SAM" id="MobiDB-lite"/>
    </source>
</evidence>
<keyword evidence="4" id="KW-1185">Reference proteome</keyword>
<dbReference type="OMA" id="KKRWHRD"/>